<dbReference type="RefSeq" id="WP_281397047.1">
    <property type="nucleotide sequence ID" value="NZ_JBHSTT010000027.1"/>
</dbReference>
<reference evidence="2" key="1">
    <citation type="journal article" date="2019" name="Int. J. Syst. Evol. Microbiol.">
        <title>The Global Catalogue of Microorganisms (GCM) 10K type strain sequencing project: providing services to taxonomists for standard genome sequencing and annotation.</title>
        <authorList>
            <consortium name="The Broad Institute Genomics Platform"/>
            <consortium name="The Broad Institute Genome Sequencing Center for Infectious Disease"/>
            <person name="Wu L."/>
            <person name="Ma J."/>
        </authorList>
    </citation>
    <scope>NUCLEOTIDE SEQUENCE [LARGE SCALE GENOMIC DNA]</scope>
    <source>
        <strain evidence="2">CCUG 36916</strain>
    </source>
</reference>
<accession>A0ABW1WQ89</accession>
<proteinExistence type="predicted"/>
<sequence length="41" mass="4391">MVADDGTTLCPRCGVDAVIGDLPGDPVQSAAFLRAMHQEWF</sequence>
<name>A0ABW1WQ89_9HYPH</name>
<organism evidence="1 2">
    <name type="scientific">Methylorubrum zatmanii</name>
    <dbReference type="NCBI Taxonomy" id="29429"/>
    <lineage>
        <taxon>Bacteria</taxon>
        <taxon>Pseudomonadati</taxon>
        <taxon>Pseudomonadota</taxon>
        <taxon>Alphaproteobacteria</taxon>
        <taxon>Hyphomicrobiales</taxon>
        <taxon>Methylobacteriaceae</taxon>
        <taxon>Methylorubrum</taxon>
    </lineage>
</organism>
<keyword evidence="2" id="KW-1185">Reference proteome</keyword>
<evidence type="ECO:0000313" key="1">
    <source>
        <dbReference type="EMBL" id="MFC6389335.1"/>
    </source>
</evidence>
<dbReference type="EMBL" id="JBHSTT010000027">
    <property type="protein sequence ID" value="MFC6389335.1"/>
    <property type="molecule type" value="Genomic_DNA"/>
</dbReference>
<dbReference type="Proteomes" id="UP001596237">
    <property type="component" value="Unassembled WGS sequence"/>
</dbReference>
<protein>
    <submittedName>
        <fullName evidence="1">Uncharacterized protein</fullName>
    </submittedName>
</protein>
<gene>
    <name evidence="1" type="ORF">ACFQDP_08275</name>
</gene>
<evidence type="ECO:0000313" key="2">
    <source>
        <dbReference type="Proteomes" id="UP001596237"/>
    </source>
</evidence>
<comment type="caution">
    <text evidence="1">The sequence shown here is derived from an EMBL/GenBank/DDBJ whole genome shotgun (WGS) entry which is preliminary data.</text>
</comment>